<sequence length="209" mass="22949">MFRDHHPTHRLHHILHAIGRRHGRHGFGRGFGGGFGRGFGGGDFPAGRKFSSEELQLVLLSLLADRPAHGYELIRLLEEKSGGFYAPSPGMVYPALTYLEEIGHATVTPEGNRKLYTLTDEGRAYLEANRGHADAILDMLARIGGRMAEVRDAFAGVDAPDPQAADDLHRARHAIKQALMRKRGCAPDEARRIARILDRAATEILGSSD</sequence>
<dbReference type="EMBL" id="AM889285">
    <property type="protein sequence ID" value="CAP54835.1"/>
    <property type="molecule type" value="Genomic_DNA"/>
</dbReference>
<name>A9HBN2_GLUDA</name>
<dbReference type="Gene3D" id="1.10.10.10">
    <property type="entry name" value="Winged helix-like DNA-binding domain superfamily/Winged helix DNA-binding domain"/>
    <property type="match status" value="1"/>
</dbReference>
<organism evidence="2 3">
    <name type="scientific">Gluconacetobacter diazotrophicus (strain ATCC 49037 / DSM 5601 / CCUG 37298 / CIP 103539 / LMG 7603 / PAl5)</name>
    <dbReference type="NCBI Taxonomy" id="272568"/>
    <lineage>
        <taxon>Bacteria</taxon>
        <taxon>Pseudomonadati</taxon>
        <taxon>Pseudomonadota</taxon>
        <taxon>Alphaproteobacteria</taxon>
        <taxon>Acetobacterales</taxon>
        <taxon>Acetobacteraceae</taxon>
        <taxon>Gluconacetobacter</taxon>
    </lineage>
</organism>
<accession>A9HBN2</accession>
<keyword evidence="3" id="KW-1185">Reference proteome</keyword>
<gene>
    <name evidence="2" type="ordered locus">GDI0892</name>
</gene>
<dbReference type="PANTHER" id="PTHR43252">
    <property type="entry name" value="TRANSCRIPTIONAL REGULATOR YQJI"/>
    <property type="match status" value="1"/>
</dbReference>
<dbReference type="InterPro" id="IPR005149">
    <property type="entry name" value="Tscrpt_reg_PadR_N"/>
</dbReference>
<proteinExistence type="predicted"/>
<dbReference type="InterPro" id="IPR036390">
    <property type="entry name" value="WH_DNA-bd_sf"/>
</dbReference>
<dbReference type="AlphaFoldDB" id="A9HBN2"/>
<feature type="domain" description="Transcription regulator PadR N-terminal" evidence="1">
    <location>
        <begin position="59"/>
        <end position="127"/>
    </location>
</feature>
<evidence type="ECO:0000259" key="1">
    <source>
        <dbReference type="Pfam" id="PF03551"/>
    </source>
</evidence>
<dbReference type="KEGG" id="gdi:GDI0892"/>
<dbReference type="InterPro" id="IPR036388">
    <property type="entry name" value="WH-like_DNA-bd_sf"/>
</dbReference>
<evidence type="ECO:0000313" key="2">
    <source>
        <dbReference type="EMBL" id="CAP54835.1"/>
    </source>
</evidence>
<dbReference type="PANTHER" id="PTHR43252:SF7">
    <property type="entry name" value="TRANSCRIPTIONAL REGULATOR YQJI"/>
    <property type="match status" value="1"/>
</dbReference>
<dbReference type="RefSeq" id="WP_012223691.1">
    <property type="nucleotide sequence ID" value="NC_010125.1"/>
</dbReference>
<dbReference type="Pfam" id="PF03551">
    <property type="entry name" value="PadR"/>
    <property type="match status" value="1"/>
</dbReference>
<reference evidence="2 3" key="1">
    <citation type="journal article" date="2009" name="BMC Genomics">
        <title>Complete genome sequence of the sugarcane nitrogen-fixing endophyte Gluconacetobacter diazotrophicus Pal5.</title>
        <authorList>
            <person name="Bertalan M."/>
            <person name="Albano R."/>
            <person name="Padua V."/>
            <person name="Rouws L."/>
            <person name="Rojas C."/>
            <person name="Hemerly A."/>
            <person name="Teixeira K."/>
            <person name="Schwab S."/>
            <person name="Araujo J."/>
            <person name="Oliveira A."/>
            <person name="Franca L."/>
            <person name="Magalhaes V."/>
            <person name="Alqueres S."/>
            <person name="Cardoso A."/>
            <person name="Almeida W."/>
            <person name="Loureiro M.M."/>
            <person name="Nogueira E."/>
            <person name="Cidade D."/>
            <person name="Oliveira D."/>
            <person name="Simao T."/>
            <person name="Macedo J."/>
            <person name="Valadao A."/>
            <person name="Dreschsel M."/>
            <person name="Freitas F."/>
            <person name="Vidal M."/>
            <person name="Guedes H."/>
            <person name="Rodrigues E."/>
            <person name="Meneses C."/>
            <person name="Brioso P."/>
            <person name="Pozzer L."/>
            <person name="Figueiredo D."/>
            <person name="Montano H."/>
            <person name="Junior J."/>
            <person name="Filho G."/>
            <person name="Flores V."/>
            <person name="Ferreira B."/>
            <person name="Branco A."/>
            <person name="Gonzalez P."/>
            <person name="Guillobel H."/>
            <person name="Lemos M."/>
            <person name="Seibel L."/>
            <person name="Macedo J."/>
            <person name="Alves-Ferreira M."/>
            <person name="Sachetto-Martins G."/>
            <person name="Coelho A."/>
            <person name="Santos E."/>
            <person name="Amaral G."/>
            <person name="Neves A."/>
            <person name="Pacheco A.B."/>
            <person name="Carvalho D."/>
            <person name="Lery L."/>
            <person name="Bisch P."/>
            <person name="Rossle S.C."/>
            <person name="Urmenyi T."/>
            <person name="Kruger W.V."/>
            <person name="Martins O."/>
            <person name="Baldani J.I."/>
            <person name="Ferreira P.C."/>
        </authorList>
    </citation>
    <scope>NUCLEOTIDE SEQUENCE [LARGE SCALE GENOMIC DNA]</scope>
    <source>
        <strain evidence="3">ATCC 49037 / DSM 5601 / CCUG 37298 / CIP 103539 / LMG 7603 / PAl5</strain>
    </source>
</reference>
<protein>
    <submittedName>
        <fullName evidence="2">Putative transcriptional Regulator, PadR-like family</fullName>
    </submittedName>
</protein>
<dbReference type="Proteomes" id="UP000001176">
    <property type="component" value="Chromosome"/>
</dbReference>
<evidence type="ECO:0000313" key="3">
    <source>
        <dbReference type="Proteomes" id="UP000001176"/>
    </source>
</evidence>
<dbReference type="OrthoDB" id="9814826at2"/>
<dbReference type="SUPFAM" id="SSF46785">
    <property type="entry name" value="Winged helix' DNA-binding domain"/>
    <property type="match status" value="1"/>
</dbReference>